<proteinExistence type="predicted"/>
<dbReference type="GeneID" id="13446764"/>
<keyword evidence="2" id="KW-0732">Signal</keyword>
<feature type="coiled-coil region" evidence="1">
    <location>
        <begin position="35"/>
        <end position="62"/>
    </location>
</feature>
<dbReference type="eggNOG" id="ENOG502R0FP">
    <property type="taxonomic scope" value="Eukaryota"/>
</dbReference>
<dbReference type="EMBL" id="FR823392">
    <property type="protein sequence ID" value="CBZ55049.1"/>
    <property type="molecule type" value="Genomic_DNA"/>
</dbReference>
<reference evidence="3" key="1">
    <citation type="submission" date="2011-02" db="EMBL/GenBank/DDBJ databases">
        <authorList>
            <person name="Aslett M."/>
        </authorList>
    </citation>
    <scope>NUCLEOTIDE SEQUENCE</scope>
    <source>
        <strain evidence="3">Liverpool</strain>
    </source>
</reference>
<dbReference type="RefSeq" id="XP_003885077.1">
    <property type="nucleotide sequence ID" value="XM_003885028.1"/>
</dbReference>
<evidence type="ECO:0000313" key="5">
    <source>
        <dbReference type="Proteomes" id="UP000007494"/>
    </source>
</evidence>
<reference evidence="4" key="4">
    <citation type="journal article" date="2015" name="PLoS ONE">
        <title>Comprehensive Evaluation of Toxoplasma gondii VEG and Neospora caninum LIV Genomes with Tachyzoite Stage Transcriptome and Proteome Defines Novel Transcript Features.</title>
        <authorList>
            <person name="Ramaprasad A."/>
            <person name="Mourier T."/>
            <person name="Naeem R."/>
            <person name="Malas T.B."/>
            <person name="Moussa E."/>
            <person name="Panigrahi A."/>
            <person name="Vermont S.J."/>
            <person name="Otto T.D."/>
            <person name="Wastling J."/>
            <person name="Pain A."/>
        </authorList>
    </citation>
    <scope>NUCLEOTIDE SEQUENCE</scope>
    <source>
        <strain evidence="4">Liverpool</strain>
    </source>
</reference>
<dbReference type="Proteomes" id="UP000007494">
    <property type="component" value="Chromosome XI"/>
</dbReference>
<dbReference type="EMBL" id="LN714486">
    <property type="protein sequence ID" value="CEL69773.1"/>
    <property type="molecule type" value="Genomic_DNA"/>
</dbReference>
<evidence type="ECO:0000313" key="3">
    <source>
        <dbReference type="EMBL" id="CBZ55049.1"/>
    </source>
</evidence>
<evidence type="ECO:0000256" key="2">
    <source>
        <dbReference type="SAM" id="SignalP"/>
    </source>
</evidence>
<accession>F0VMV3</accession>
<protein>
    <submittedName>
        <fullName evidence="3">Uncharacterized protein</fullName>
    </submittedName>
</protein>
<organism evidence="3 5">
    <name type="scientific">Neospora caninum (strain Liverpool)</name>
    <dbReference type="NCBI Taxonomy" id="572307"/>
    <lineage>
        <taxon>Eukaryota</taxon>
        <taxon>Sar</taxon>
        <taxon>Alveolata</taxon>
        <taxon>Apicomplexa</taxon>
        <taxon>Conoidasida</taxon>
        <taxon>Coccidia</taxon>
        <taxon>Eucoccidiorida</taxon>
        <taxon>Eimeriorina</taxon>
        <taxon>Sarcocystidae</taxon>
        <taxon>Neospora</taxon>
    </lineage>
</organism>
<name>F0VMV3_NEOCL</name>
<evidence type="ECO:0000313" key="4">
    <source>
        <dbReference type="EMBL" id="CEL69773.1"/>
    </source>
</evidence>
<keyword evidence="5" id="KW-1185">Reference proteome</keyword>
<dbReference type="OrthoDB" id="367248at2759"/>
<evidence type="ECO:0000256" key="1">
    <source>
        <dbReference type="SAM" id="Coils"/>
    </source>
</evidence>
<dbReference type="OMA" id="MMSFNNL"/>
<gene>
    <name evidence="4" type="ORF">BN1204_054740</name>
    <name evidence="3" type="ORF">NCLIV_054740</name>
</gene>
<dbReference type="AlphaFoldDB" id="F0VMV3"/>
<feature type="signal peptide" evidence="2">
    <location>
        <begin position="1"/>
        <end position="19"/>
    </location>
</feature>
<feature type="chain" id="PRO_5007655210" evidence="2">
    <location>
        <begin position="20"/>
        <end position="159"/>
    </location>
</feature>
<keyword evidence="1" id="KW-0175">Coiled coil</keyword>
<dbReference type="VEuPathDB" id="ToxoDB:NCLIV_054740"/>
<reference evidence="3" key="2">
    <citation type="submission" date="2011-03" db="EMBL/GenBank/DDBJ databases">
        <title>Comparative genomics and transcriptomics of Neospora caninum and Toxoplasma gondii.</title>
        <authorList>
            <person name="Reid A.J."/>
            <person name="Sohal A."/>
            <person name="Harris D."/>
            <person name="Quail M."/>
            <person name="Sanders M."/>
            <person name="Berriman M."/>
            <person name="Wastling J.M."/>
            <person name="Pain A."/>
        </authorList>
    </citation>
    <scope>NUCLEOTIDE SEQUENCE</scope>
    <source>
        <strain evidence="3">Liverpool</strain>
    </source>
</reference>
<sequence length="159" mass="16375">MKTLSVAVVACAVLSATSSIRLSSGTAEAPLQSQVAAQAQALQKLNAEIAELRRQLHTAGAQQQAAAGAPAVSGIQMGISYPGNEEAASPEGTAVAPAGATAKTPLIIVAPKPMMSFNNLYDKMVLEAQTLGTEGITTCSLSLRRVHGYQHEPPQLTPL</sequence>
<dbReference type="InParanoid" id="F0VMV3"/>
<reference evidence="5" key="3">
    <citation type="journal article" date="2012" name="PLoS Pathog.">
        <title>Comparative genomics of the apicomplexan parasites Toxoplasma gondii and Neospora caninum: Coccidia differing in host range and transmission strategy.</title>
        <authorList>
            <person name="Reid A.J."/>
            <person name="Vermont S.J."/>
            <person name="Cotton J.A."/>
            <person name="Harris D."/>
            <person name="Hill-Cawthorne G.A."/>
            <person name="Konen-Waisman S."/>
            <person name="Latham S.M."/>
            <person name="Mourier T."/>
            <person name="Norton R."/>
            <person name="Quail M.A."/>
            <person name="Sanders M."/>
            <person name="Shanmugam D."/>
            <person name="Sohal A."/>
            <person name="Wasmuth J.D."/>
            <person name="Brunk B."/>
            <person name="Grigg M.E."/>
            <person name="Howard J.C."/>
            <person name="Parkinson J."/>
            <person name="Roos D.S."/>
            <person name="Trees A.J."/>
            <person name="Berriman M."/>
            <person name="Pain A."/>
            <person name="Wastling J.M."/>
        </authorList>
    </citation>
    <scope>NUCLEOTIDE SEQUENCE [LARGE SCALE GENOMIC DNA]</scope>
    <source>
        <strain evidence="5">Liverpool</strain>
    </source>
</reference>